<evidence type="ECO:0000256" key="5">
    <source>
        <dbReference type="ARBA" id="ARBA00022692"/>
    </source>
</evidence>
<evidence type="ECO:0000256" key="9">
    <source>
        <dbReference type="PROSITE-ProRule" id="PRU01360"/>
    </source>
</evidence>
<accession>A0A377R040</accession>
<dbReference type="GO" id="GO:0015344">
    <property type="term" value="F:siderophore uptake transmembrane transporter activity"/>
    <property type="evidence" value="ECO:0007669"/>
    <property type="project" value="TreeGrafter"/>
</dbReference>
<dbReference type="Gene3D" id="2.170.130.10">
    <property type="entry name" value="TonB-dependent receptor, plug domain"/>
    <property type="match status" value="1"/>
</dbReference>
<dbReference type="PROSITE" id="PS52016">
    <property type="entry name" value="TONB_DEPENDENT_REC_3"/>
    <property type="match status" value="1"/>
</dbReference>
<dbReference type="EMBL" id="UGJJ01000001">
    <property type="protein sequence ID" value="STR00198.1"/>
    <property type="molecule type" value="Genomic_DNA"/>
</dbReference>
<name>A0A377R040_9NEIS</name>
<evidence type="ECO:0000256" key="2">
    <source>
        <dbReference type="ARBA" id="ARBA00009810"/>
    </source>
</evidence>
<keyword evidence="8 9" id="KW-0998">Cell outer membrane</keyword>
<feature type="compositionally biased region" description="Basic and acidic residues" evidence="10">
    <location>
        <begin position="28"/>
        <end position="53"/>
    </location>
</feature>
<dbReference type="InterPro" id="IPR012910">
    <property type="entry name" value="Plug_dom"/>
</dbReference>
<keyword evidence="3 9" id="KW-0813">Transport</keyword>
<reference evidence="13 14" key="1">
    <citation type="submission" date="2018-06" db="EMBL/GenBank/DDBJ databases">
        <authorList>
            <consortium name="Pathogen Informatics"/>
            <person name="Doyle S."/>
        </authorList>
    </citation>
    <scope>NUCLEOTIDE SEQUENCE [LARGE SCALE GENOMIC DNA]</scope>
    <source>
        <strain evidence="13 14">NCTC13336</strain>
    </source>
</reference>
<evidence type="ECO:0000256" key="10">
    <source>
        <dbReference type="SAM" id="MobiDB-lite"/>
    </source>
</evidence>
<evidence type="ECO:0000256" key="11">
    <source>
        <dbReference type="SAM" id="SignalP"/>
    </source>
</evidence>
<keyword evidence="4 9" id="KW-1134">Transmembrane beta strand</keyword>
<dbReference type="InterPro" id="IPR037066">
    <property type="entry name" value="Plug_dom_sf"/>
</dbReference>
<feature type="chain" id="PRO_5016830112" evidence="11">
    <location>
        <begin position="22"/>
        <end position="530"/>
    </location>
</feature>
<dbReference type="Proteomes" id="UP000254293">
    <property type="component" value="Unassembled WGS sequence"/>
</dbReference>
<evidence type="ECO:0000256" key="3">
    <source>
        <dbReference type="ARBA" id="ARBA00022448"/>
    </source>
</evidence>
<protein>
    <submittedName>
        <fullName evidence="13">Ferripyoverdine receptor</fullName>
    </submittedName>
</protein>
<keyword evidence="6 9" id="KW-0472">Membrane</keyword>
<feature type="signal peptide" evidence="11">
    <location>
        <begin position="1"/>
        <end position="21"/>
    </location>
</feature>
<dbReference type="AlphaFoldDB" id="A0A377R040"/>
<dbReference type="Gene3D" id="2.40.170.20">
    <property type="entry name" value="TonB-dependent receptor, beta-barrel domain"/>
    <property type="match status" value="2"/>
</dbReference>
<comment type="subcellular location">
    <subcellularLocation>
        <location evidence="1 9">Cell outer membrane</location>
        <topology evidence="1 9">Multi-pass membrane protein</topology>
    </subcellularLocation>
</comment>
<dbReference type="OrthoDB" id="174652at2"/>
<evidence type="ECO:0000313" key="14">
    <source>
        <dbReference type="Proteomes" id="UP000254293"/>
    </source>
</evidence>
<evidence type="ECO:0000256" key="1">
    <source>
        <dbReference type="ARBA" id="ARBA00004571"/>
    </source>
</evidence>
<sequence>MKTGILISPAAVLLAAFSAAAADTGDKEAQSAQLEEVRVQGESRSTRTEHRDSFTTSAMRTTTGLALSPQETPQSVSVVTQTLLDGRGITNLEDALRTTTGVTVLRDSDRARFQSRGFYIDQIEEDGIASAISGHAGETIHNAESLTDLALYDHIEVVRGATGLTQADGEPGGTVNAVRKRPTAERSFGGGLSFGRFDTYRADIDASGRLNAAGSIRGRFVAAAEKAGSFVSRVNSRQHLLYGVADFDLGDNTVLTAGAVQQKRRAVPDIYGLPRGSVENPLDLPRGSYSGAYWNNSRFSKTNVFAELRHRFGGNWRLSSQADYRRDRAVREYSALSSTRSWQNSNGSIWGSGSRRSDNTARQATFHNILTGSFQALGRSHDVFATYTYTRRRSRSDTMQHWDLWIDPNDPNNQFCAGQGWPVWCTPELSRDFPLHPFNGALIPRPQWDKLAELDYRYNPIRNQAHLRQGGYTLWNADVQYVPGRNLRLSLIADNLFDKRYFENNANRGNGSDNFYGTPRTLAFKLGWQF</sequence>
<dbReference type="RefSeq" id="WP_115307502.1">
    <property type="nucleotide sequence ID" value="NZ_UGJJ01000001.1"/>
</dbReference>
<evidence type="ECO:0000256" key="6">
    <source>
        <dbReference type="ARBA" id="ARBA00023136"/>
    </source>
</evidence>
<comment type="similarity">
    <text evidence="2 9">Belongs to the TonB-dependent receptor family.</text>
</comment>
<evidence type="ECO:0000256" key="7">
    <source>
        <dbReference type="ARBA" id="ARBA00023170"/>
    </source>
</evidence>
<gene>
    <name evidence="13" type="primary">fpvA_1</name>
    <name evidence="13" type="ORF">NCTC13336_00395</name>
</gene>
<evidence type="ECO:0000313" key="13">
    <source>
        <dbReference type="EMBL" id="STR00198.1"/>
    </source>
</evidence>
<dbReference type="Pfam" id="PF07715">
    <property type="entry name" value="Plug"/>
    <property type="match status" value="1"/>
</dbReference>
<evidence type="ECO:0000259" key="12">
    <source>
        <dbReference type="Pfam" id="PF07715"/>
    </source>
</evidence>
<dbReference type="PANTHER" id="PTHR32552">
    <property type="entry name" value="FERRICHROME IRON RECEPTOR-RELATED"/>
    <property type="match status" value="1"/>
</dbReference>
<dbReference type="InterPro" id="IPR036942">
    <property type="entry name" value="Beta-barrel_TonB_sf"/>
</dbReference>
<evidence type="ECO:0000256" key="4">
    <source>
        <dbReference type="ARBA" id="ARBA00022452"/>
    </source>
</evidence>
<keyword evidence="11" id="KW-0732">Signal</keyword>
<keyword evidence="5 9" id="KW-0812">Transmembrane</keyword>
<organism evidence="13 14">
    <name type="scientific">Kingella potus</name>
    <dbReference type="NCBI Taxonomy" id="265175"/>
    <lineage>
        <taxon>Bacteria</taxon>
        <taxon>Pseudomonadati</taxon>
        <taxon>Pseudomonadota</taxon>
        <taxon>Betaproteobacteria</taxon>
        <taxon>Neisseriales</taxon>
        <taxon>Neisseriaceae</taxon>
        <taxon>Kingella</taxon>
    </lineage>
</organism>
<proteinExistence type="inferred from homology"/>
<keyword evidence="7 13" id="KW-0675">Receptor</keyword>
<dbReference type="InterPro" id="IPR039426">
    <property type="entry name" value="TonB-dep_rcpt-like"/>
</dbReference>
<feature type="domain" description="TonB-dependent receptor plug" evidence="12">
    <location>
        <begin position="69"/>
        <end position="174"/>
    </location>
</feature>
<dbReference type="GO" id="GO:0009279">
    <property type="term" value="C:cell outer membrane"/>
    <property type="evidence" value="ECO:0007669"/>
    <property type="project" value="UniProtKB-SubCell"/>
</dbReference>
<dbReference type="PANTHER" id="PTHR32552:SF74">
    <property type="entry name" value="HYDROXAMATE SIDEROPHORE RECEPTOR FHUE"/>
    <property type="match status" value="1"/>
</dbReference>
<keyword evidence="14" id="KW-1185">Reference proteome</keyword>
<feature type="region of interest" description="Disordered" evidence="10">
    <location>
        <begin position="28"/>
        <end position="55"/>
    </location>
</feature>
<evidence type="ECO:0000256" key="8">
    <source>
        <dbReference type="ARBA" id="ARBA00023237"/>
    </source>
</evidence>
<dbReference type="SUPFAM" id="SSF56935">
    <property type="entry name" value="Porins"/>
    <property type="match status" value="2"/>
</dbReference>